<protein>
    <submittedName>
        <fullName evidence="1">Uncharacterized protein</fullName>
    </submittedName>
</protein>
<organism evidence="1 2">
    <name type="scientific">Shewanella chilikensis</name>
    <dbReference type="NCBI Taxonomy" id="558541"/>
    <lineage>
        <taxon>Bacteria</taxon>
        <taxon>Pseudomonadati</taxon>
        <taxon>Pseudomonadota</taxon>
        <taxon>Gammaproteobacteria</taxon>
        <taxon>Alteromonadales</taxon>
        <taxon>Shewanellaceae</taxon>
        <taxon>Shewanella</taxon>
    </lineage>
</organism>
<reference evidence="1 2" key="1">
    <citation type="submission" date="2019-11" db="EMBL/GenBank/DDBJ databases">
        <title>Complete Genome Sequence of Shewanella chilikensis Strain DC57, Isolated from Corroded Seal Rings at a floating production facility in Australia.</title>
        <authorList>
            <person name="Salgar-Chaparro S.J."/>
            <person name="Castillo-Villamizar G.A."/>
            <person name="Poehlein A."/>
            <person name="Daniel R."/>
            <person name="Machuca L."/>
        </authorList>
    </citation>
    <scope>NUCLEOTIDE SEQUENCE [LARGE SCALE GENOMIC DNA]</scope>
    <source>
        <strain evidence="1 2">DC57</strain>
    </source>
</reference>
<dbReference type="RefSeq" id="WP_165565916.1">
    <property type="nucleotide sequence ID" value="NZ_CP045857.1"/>
</dbReference>
<name>A0A6G7LXI0_9GAMM</name>
<accession>A0A6G7LXI0</accession>
<dbReference type="KEGG" id="schk:GII14_21655"/>
<gene>
    <name evidence="1" type="ORF">GII14_21655</name>
</gene>
<evidence type="ECO:0000313" key="2">
    <source>
        <dbReference type="Proteomes" id="UP000502117"/>
    </source>
</evidence>
<dbReference type="EMBL" id="CP045857">
    <property type="protein sequence ID" value="QIJ06513.1"/>
    <property type="molecule type" value="Genomic_DNA"/>
</dbReference>
<proteinExistence type="predicted"/>
<evidence type="ECO:0000313" key="1">
    <source>
        <dbReference type="EMBL" id="QIJ06513.1"/>
    </source>
</evidence>
<sequence>MQSFKKHTLIPLDPQDPLSIAQALTQYRHQLQQSTILRKGMFDIEFVAATDSGNRRLQIDDLQESGLRSLLQEALSLGPDGEVFTLPPLISDECDLYLSEPLLFAIAMQHPHLTPELLATADAMIAFARWHNDVYNMWLDETRIFGVEALFLLARRAPEQAWRLAHFLVANWDNEDSNGYEQFMARLLNLNGWSEEMLRAFVWCDSDRLRQGFFYSDETGMQSHQALADFLKQNPQRYLQFKQLLSERLLSCPKLLATEWRTTETDDPVQLFFISMFPAAIDWFDVQESEGLETLLQSHFIQARLKDEIDTLRASLERQADGPLACPAEGWQQDADDNEDYRPGQMLRQFKPLVLAQPQGEALWQYLQDGSHPQALEAQRPLEILAASQAHAPLLHQHIVDYCVWVESNQQIIHDFWLLTYEMANELLDSDNEDAADFADILPSATPQQRQQQYLRWLDIWFTWLGKPELEDIREQVVDKLQLLDQQQYLQRFGNHS</sequence>
<dbReference type="Proteomes" id="UP000502117">
    <property type="component" value="Chromosome"/>
</dbReference>
<dbReference type="AlphaFoldDB" id="A0A6G7LXI0"/>